<dbReference type="CDD" id="cd06173">
    <property type="entry name" value="MFS_MefA_like"/>
    <property type="match status" value="1"/>
</dbReference>
<comment type="caution">
    <text evidence="8">The sequence shown here is derived from an EMBL/GenBank/DDBJ whole genome shotgun (WGS) entry which is preliminary data.</text>
</comment>
<evidence type="ECO:0000256" key="7">
    <source>
        <dbReference type="SAM" id="Phobius"/>
    </source>
</evidence>
<protein>
    <submittedName>
        <fullName evidence="8">MFS transporter</fullName>
    </submittedName>
</protein>
<evidence type="ECO:0000256" key="4">
    <source>
        <dbReference type="ARBA" id="ARBA00022692"/>
    </source>
</evidence>
<keyword evidence="6 7" id="KW-0472">Membrane</keyword>
<name>A0A1A5YK82_9BACL</name>
<dbReference type="RefSeq" id="WP_068682660.1">
    <property type="nucleotide sequence ID" value="NZ_LYPA01000052.1"/>
</dbReference>
<feature type="transmembrane region" description="Helical" evidence="7">
    <location>
        <begin position="272"/>
        <end position="292"/>
    </location>
</feature>
<feature type="transmembrane region" description="Helical" evidence="7">
    <location>
        <begin position="304"/>
        <end position="325"/>
    </location>
</feature>
<evidence type="ECO:0000256" key="1">
    <source>
        <dbReference type="ARBA" id="ARBA00004651"/>
    </source>
</evidence>
<evidence type="ECO:0000256" key="3">
    <source>
        <dbReference type="ARBA" id="ARBA00022475"/>
    </source>
</evidence>
<feature type="transmembrane region" description="Helical" evidence="7">
    <location>
        <begin position="331"/>
        <end position="352"/>
    </location>
</feature>
<reference evidence="8 9" key="1">
    <citation type="submission" date="2016-05" db="EMBL/GenBank/DDBJ databases">
        <title>Paenibacillus oryzae. sp. nov., isolated from the rice root.</title>
        <authorList>
            <person name="Zhang J."/>
            <person name="Zhang X."/>
        </authorList>
    </citation>
    <scope>NUCLEOTIDE SEQUENCE [LARGE SCALE GENOMIC DNA]</scope>
    <source>
        <strain evidence="8 9">1DrF-4</strain>
    </source>
</reference>
<comment type="subcellular location">
    <subcellularLocation>
        <location evidence="1">Cell membrane</location>
        <topology evidence="1">Multi-pass membrane protein</topology>
    </subcellularLocation>
</comment>
<keyword evidence="2" id="KW-0813">Transport</keyword>
<dbReference type="InterPro" id="IPR036259">
    <property type="entry name" value="MFS_trans_sf"/>
</dbReference>
<proteinExistence type="predicted"/>
<keyword evidence="5 7" id="KW-1133">Transmembrane helix</keyword>
<dbReference type="STRING" id="1844972.A7K91_17340"/>
<organism evidence="8 9">
    <name type="scientific">Paenibacillus oryzae</name>
    <dbReference type="NCBI Taxonomy" id="1844972"/>
    <lineage>
        <taxon>Bacteria</taxon>
        <taxon>Bacillati</taxon>
        <taxon>Bacillota</taxon>
        <taxon>Bacilli</taxon>
        <taxon>Bacillales</taxon>
        <taxon>Paenibacillaceae</taxon>
        <taxon>Paenibacillus</taxon>
    </lineage>
</organism>
<keyword evidence="9" id="KW-1185">Reference proteome</keyword>
<dbReference type="SUPFAM" id="SSF103473">
    <property type="entry name" value="MFS general substrate transporter"/>
    <property type="match status" value="1"/>
</dbReference>
<feature type="transmembrane region" description="Helical" evidence="7">
    <location>
        <begin position="364"/>
        <end position="383"/>
    </location>
</feature>
<feature type="transmembrane region" description="Helical" evidence="7">
    <location>
        <begin position="167"/>
        <end position="186"/>
    </location>
</feature>
<dbReference type="GO" id="GO:0022857">
    <property type="term" value="F:transmembrane transporter activity"/>
    <property type="evidence" value="ECO:0007669"/>
    <property type="project" value="InterPro"/>
</dbReference>
<dbReference type="Gene3D" id="1.20.1250.20">
    <property type="entry name" value="MFS general substrate transporter like domains"/>
    <property type="match status" value="1"/>
</dbReference>
<accession>A0A1A5YK82</accession>
<evidence type="ECO:0000313" key="9">
    <source>
        <dbReference type="Proteomes" id="UP000092024"/>
    </source>
</evidence>
<dbReference type="Pfam" id="PF07690">
    <property type="entry name" value="MFS_1"/>
    <property type="match status" value="1"/>
</dbReference>
<feature type="transmembrane region" description="Helical" evidence="7">
    <location>
        <begin position="49"/>
        <end position="73"/>
    </location>
</feature>
<evidence type="ECO:0000256" key="5">
    <source>
        <dbReference type="ARBA" id="ARBA00022989"/>
    </source>
</evidence>
<feature type="transmembrane region" description="Helical" evidence="7">
    <location>
        <begin position="243"/>
        <end position="266"/>
    </location>
</feature>
<dbReference type="PANTHER" id="PTHR43266:SF2">
    <property type="entry name" value="MAJOR FACILITATOR SUPERFAMILY (MFS) PROFILE DOMAIN-CONTAINING PROTEIN"/>
    <property type="match status" value="1"/>
</dbReference>
<dbReference type="EMBL" id="LYPA01000052">
    <property type="protein sequence ID" value="OBR65800.1"/>
    <property type="molecule type" value="Genomic_DNA"/>
</dbReference>
<feature type="transmembrane region" description="Helical" evidence="7">
    <location>
        <begin position="85"/>
        <end position="107"/>
    </location>
</feature>
<dbReference type="OrthoDB" id="9775268at2"/>
<feature type="transmembrane region" description="Helical" evidence="7">
    <location>
        <begin position="395"/>
        <end position="413"/>
    </location>
</feature>
<keyword evidence="3" id="KW-1003">Cell membrane</keyword>
<keyword evidence="4 7" id="KW-0812">Transmembrane</keyword>
<dbReference type="InterPro" id="IPR011701">
    <property type="entry name" value="MFS"/>
</dbReference>
<dbReference type="PANTHER" id="PTHR43266">
    <property type="entry name" value="MACROLIDE-EFFLUX PROTEIN"/>
    <property type="match status" value="1"/>
</dbReference>
<evidence type="ECO:0000256" key="6">
    <source>
        <dbReference type="ARBA" id="ARBA00023136"/>
    </source>
</evidence>
<dbReference type="GO" id="GO:0005886">
    <property type="term" value="C:plasma membrane"/>
    <property type="evidence" value="ECO:0007669"/>
    <property type="project" value="UniProtKB-SubCell"/>
</dbReference>
<dbReference type="Proteomes" id="UP000092024">
    <property type="component" value="Unassembled WGS sequence"/>
</dbReference>
<dbReference type="AlphaFoldDB" id="A0A1A5YK82"/>
<gene>
    <name evidence="8" type="ORF">A7K91_17340</name>
</gene>
<evidence type="ECO:0000256" key="2">
    <source>
        <dbReference type="ARBA" id="ARBA00022448"/>
    </source>
</evidence>
<evidence type="ECO:0000313" key="8">
    <source>
        <dbReference type="EMBL" id="OBR65800.1"/>
    </source>
</evidence>
<sequence length="430" mass="45527">MSEGTGKAGLLKNRLFMKLYGSFASSSLGDWFDMLAIQVLVGYRWHASPIMLALIPIAMALPGIILGSVAGAAVDRFSKLGMMRLCDLCTVALTIAVFFAPNMVWLLPLLMLRASVGTIKAPAQQSLTRSVVREDQLLQATSLNSMANQGSKIAGPLLGAMALSVVAPQWCILINAFFRLCSFLLLTGIKLPANRSVEANGSASEKPEALDTKGQEKPSFGALWREGWAYIARNKTLRNTMMLGFIAALAIQTIDFQFTSLFRYLAPEQESMLGWFVSAAGAGAVLLMLVMVKYNKVGGYAWKLGGGYLLVGGSLVGLGLLQAGITLLHTLPLGVLLGVGNGALMITFNYCLQAESSPEMTGRVFGIQNSILNAVMIGAPPIGGLWAELAGSSDVFFWIGVVVSATGLSALVLGTRLWPAKPAASAAADA</sequence>